<dbReference type="InterPro" id="IPR002156">
    <property type="entry name" value="RNaseH_domain"/>
</dbReference>
<evidence type="ECO:0000313" key="4">
    <source>
        <dbReference type="EnsemblMetazoa" id="AMIN015599-PA"/>
    </source>
</evidence>
<evidence type="ECO:0000256" key="1">
    <source>
        <dbReference type="ARBA" id="ARBA00005300"/>
    </source>
</evidence>
<dbReference type="Proteomes" id="UP000075920">
    <property type="component" value="Unassembled WGS sequence"/>
</dbReference>
<sequence length="166" mass="18239">MSKYGGFQKDADGFVQVYTDGSCEGNGTANASAGYGVYFGDKHPLNTSQPVSGRATNNCGEIQAATRALQLAREQGVDRVAINTDSKFLIDSATKWVPGWKQNDWTLANGGPVKNKSDFVALDREMSRGGMQVKWNHVDAHRGNHGNERADQLARKGSEMYRNQRR</sequence>
<dbReference type="VEuPathDB" id="VectorBase:AMIN015599"/>
<feature type="domain" description="RNase H type-1" evidence="3">
    <location>
        <begin position="11"/>
        <end position="159"/>
    </location>
</feature>
<proteinExistence type="inferred from homology"/>
<organism evidence="4 5">
    <name type="scientific">Anopheles minimus</name>
    <dbReference type="NCBI Taxonomy" id="112268"/>
    <lineage>
        <taxon>Eukaryota</taxon>
        <taxon>Metazoa</taxon>
        <taxon>Ecdysozoa</taxon>
        <taxon>Arthropoda</taxon>
        <taxon>Hexapoda</taxon>
        <taxon>Insecta</taxon>
        <taxon>Pterygota</taxon>
        <taxon>Neoptera</taxon>
        <taxon>Endopterygota</taxon>
        <taxon>Diptera</taxon>
        <taxon>Nematocera</taxon>
        <taxon>Culicoidea</taxon>
        <taxon>Culicidae</taxon>
        <taxon>Anophelinae</taxon>
        <taxon>Anopheles</taxon>
    </lineage>
</organism>
<reference evidence="4" key="2">
    <citation type="submission" date="2020-05" db="UniProtKB">
        <authorList>
            <consortium name="EnsemblMetazoa"/>
        </authorList>
    </citation>
    <scope>IDENTIFICATION</scope>
    <source>
        <strain evidence="4">MINIMUS1</strain>
    </source>
</reference>
<dbReference type="CDD" id="cd09280">
    <property type="entry name" value="RNase_HI_eukaryote_like"/>
    <property type="match status" value="1"/>
</dbReference>
<dbReference type="Gene3D" id="3.30.420.10">
    <property type="entry name" value="Ribonuclease H-like superfamily/Ribonuclease H"/>
    <property type="match status" value="1"/>
</dbReference>
<dbReference type="PANTHER" id="PTHR10642:SF31">
    <property type="entry name" value="RIBONUCLEASE H1"/>
    <property type="match status" value="1"/>
</dbReference>
<dbReference type="GO" id="GO:0003676">
    <property type="term" value="F:nucleic acid binding"/>
    <property type="evidence" value="ECO:0007669"/>
    <property type="project" value="InterPro"/>
</dbReference>
<dbReference type="AlphaFoldDB" id="A0A182WQW3"/>
<evidence type="ECO:0000313" key="5">
    <source>
        <dbReference type="Proteomes" id="UP000075920"/>
    </source>
</evidence>
<feature type="region of interest" description="Disordered" evidence="2">
    <location>
        <begin position="140"/>
        <end position="166"/>
    </location>
</feature>
<evidence type="ECO:0000256" key="2">
    <source>
        <dbReference type="SAM" id="MobiDB-lite"/>
    </source>
</evidence>
<dbReference type="InterPro" id="IPR050092">
    <property type="entry name" value="RNase_H"/>
</dbReference>
<evidence type="ECO:0000259" key="3">
    <source>
        <dbReference type="PROSITE" id="PS50879"/>
    </source>
</evidence>
<dbReference type="SUPFAM" id="SSF53098">
    <property type="entry name" value="Ribonuclease H-like"/>
    <property type="match status" value="1"/>
</dbReference>
<feature type="compositionally biased region" description="Basic and acidic residues" evidence="2">
    <location>
        <begin position="140"/>
        <end position="159"/>
    </location>
</feature>
<reference evidence="5" key="1">
    <citation type="submission" date="2013-03" db="EMBL/GenBank/DDBJ databases">
        <title>The Genome Sequence of Anopheles minimus MINIMUS1.</title>
        <authorList>
            <consortium name="The Broad Institute Genomics Platform"/>
            <person name="Neafsey D.E."/>
            <person name="Walton C."/>
            <person name="Walker B."/>
            <person name="Young S.K."/>
            <person name="Zeng Q."/>
            <person name="Gargeya S."/>
            <person name="Fitzgerald M."/>
            <person name="Haas B."/>
            <person name="Abouelleil A."/>
            <person name="Allen A.W."/>
            <person name="Alvarado L."/>
            <person name="Arachchi H.M."/>
            <person name="Berlin A.M."/>
            <person name="Chapman S.B."/>
            <person name="Gainer-Dewar J."/>
            <person name="Goldberg J."/>
            <person name="Griggs A."/>
            <person name="Gujja S."/>
            <person name="Hansen M."/>
            <person name="Howarth C."/>
            <person name="Imamovic A."/>
            <person name="Ireland A."/>
            <person name="Larimer J."/>
            <person name="McCowan C."/>
            <person name="Murphy C."/>
            <person name="Pearson M."/>
            <person name="Poon T.W."/>
            <person name="Priest M."/>
            <person name="Roberts A."/>
            <person name="Saif S."/>
            <person name="Shea T."/>
            <person name="Sisk P."/>
            <person name="Sykes S."/>
            <person name="Wortman J."/>
            <person name="Nusbaum C."/>
            <person name="Birren B."/>
        </authorList>
    </citation>
    <scope>NUCLEOTIDE SEQUENCE [LARGE SCALE GENOMIC DNA]</scope>
    <source>
        <strain evidence="5">MINIMUS1</strain>
    </source>
</reference>
<dbReference type="InterPro" id="IPR036397">
    <property type="entry name" value="RNaseH_sf"/>
</dbReference>
<protein>
    <recommendedName>
        <fullName evidence="3">RNase H type-1 domain-containing protein</fullName>
    </recommendedName>
</protein>
<dbReference type="GO" id="GO:0004523">
    <property type="term" value="F:RNA-DNA hybrid ribonuclease activity"/>
    <property type="evidence" value="ECO:0007669"/>
    <property type="project" value="InterPro"/>
</dbReference>
<keyword evidence="5" id="KW-1185">Reference proteome</keyword>
<dbReference type="GO" id="GO:0043137">
    <property type="term" value="P:DNA replication, removal of RNA primer"/>
    <property type="evidence" value="ECO:0007669"/>
    <property type="project" value="TreeGrafter"/>
</dbReference>
<dbReference type="InterPro" id="IPR012337">
    <property type="entry name" value="RNaseH-like_sf"/>
</dbReference>
<name>A0A182WQW3_9DIPT</name>
<dbReference type="PROSITE" id="PS50879">
    <property type="entry name" value="RNASE_H_1"/>
    <property type="match status" value="1"/>
</dbReference>
<dbReference type="STRING" id="112268.A0A182WQW3"/>
<accession>A0A182WQW3</accession>
<dbReference type="Pfam" id="PF00075">
    <property type="entry name" value="RNase_H"/>
    <property type="match status" value="1"/>
</dbReference>
<dbReference type="EnsemblMetazoa" id="AMIN015599-RA">
    <property type="protein sequence ID" value="AMIN015599-PA"/>
    <property type="gene ID" value="AMIN015599"/>
</dbReference>
<dbReference type="FunFam" id="3.30.420.10:FF:000097">
    <property type="entry name" value="Ribonuclease H1"/>
    <property type="match status" value="1"/>
</dbReference>
<dbReference type="PANTHER" id="PTHR10642">
    <property type="entry name" value="RIBONUCLEASE H1"/>
    <property type="match status" value="1"/>
</dbReference>
<comment type="similarity">
    <text evidence="1">Belongs to the RNase H family.</text>
</comment>